<feature type="region of interest" description="Disordered" evidence="1">
    <location>
        <begin position="72"/>
        <end position="94"/>
    </location>
</feature>
<dbReference type="HOGENOM" id="CLU_2380003_0_0_4"/>
<dbReference type="EMBL" id="CR555306">
    <property type="protein sequence ID" value="CAI09159.1"/>
    <property type="molecule type" value="Genomic_DNA"/>
</dbReference>
<name>Q5P0K5_AROAE</name>
<feature type="region of interest" description="Disordered" evidence="1">
    <location>
        <begin position="1"/>
        <end position="35"/>
    </location>
</feature>
<accession>Q5P0K5</accession>
<proteinExistence type="predicted"/>
<protein>
    <submittedName>
        <fullName evidence="2">Uncharacterized protein</fullName>
    </submittedName>
</protein>
<organism evidence="2 3">
    <name type="scientific">Aromatoleum aromaticum (strain DSM 19018 / LMG 30748 / EbN1)</name>
    <name type="common">Azoarcus sp. (strain EbN1)</name>
    <dbReference type="NCBI Taxonomy" id="76114"/>
    <lineage>
        <taxon>Bacteria</taxon>
        <taxon>Pseudomonadati</taxon>
        <taxon>Pseudomonadota</taxon>
        <taxon>Betaproteobacteria</taxon>
        <taxon>Rhodocyclales</taxon>
        <taxon>Rhodocyclaceae</taxon>
        <taxon>Aromatoleum</taxon>
    </lineage>
</organism>
<sequence>MRRCRAATCAGARRRRHGGRSEGSTKAGESPARHAFLSIRPSASAIASAFAGRTRRATSFPSFRKISVGHSLTPNERPSLRPLPSSTLICRTSG</sequence>
<dbReference type="AlphaFoldDB" id="Q5P0K5"/>
<dbReference type="KEGG" id="eba:ebA5335"/>
<evidence type="ECO:0000313" key="2">
    <source>
        <dbReference type="EMBL" id="CAI09159.1"/>
    </source>
</evidence>
<dbReference type="Proteomes" id="UP000006552">
    <property type="component" value="Chromosome"/>
</dbReference>
<feature type="compositionally biased region" description="Low complexity" evidence="1">
    <location>
        <begin position="1"/>
        <end position="11"/>
    </location>
</feature>
<gene>
    <name evidence="2" type="ORF">ebA5335</name>
</gene>
<reference evidence="2 3" key="1">
    <citation type="journal article" date="2005" name="Arch. Microbiol.">
        <title>The genome sequence of an anaerobic aromatic-degrading denitrifying bacterium, strain EbN1.</title>
        <authorList>
            <person name="Rabus R."/>
            <person name="Kube M."/>
            <person name="Heider J."/>
            <person name="Beck A."/>
            <person name="Heitmann K."/>
            <person name="Widdel F."/>
            <person name="Reinhardt R."/>
        </authorList>
    </citation>
    <scope>NUCLEOTIDE SEQUENCE [LARGE SCALE GENOMIC DNA]</scope>
    <source>
        <strain evidence="2 3">EbN1</strain>
    </source>
</reference>
<evidence type="ECO:0000256" key="1">
    <source>
        <dbReference type="SAM" id="MobiDB-lite"/>
    </source>
</evidence>
<evidence type="ECO:0000313" key="3">
    <source>
        <dbReference type="Proteomes" id="UP000006552"/>
    </source>
</evidence>
<feature type="compositionally biased region" description="Polar residues" evidence="1">
    <location>
        <begin position="84"/>
        <end position="94"/>
    </location>
</feature>
<keyword evidence="3" id="KW-1185">Reference proteome</keyword>